<dbReference type="Proteomes" id="UP000078476">
    <property type="component" value="Unassembled WGS sequence"/>
</dbReference>
<dbReference type="OrthoDB" id="5372286at2"/>
<feature type="signal peptide" evidence="1">
    <location>
        <begin position="1"/>
        <end position="21"/>
    </location>
</feature>
<dbReference type="STRING" id="980561.A1359_01620"/>
<gene>
    <name evidence="2" type="ORF">A1359_01620</name>
</gene>
<protein>
    <recommendedName>
        <fullName evidence="4">Porin</fullName>
    </recommendedName>
</protein>
<feature type="chain" id="PRO_5008068737" description="Porin" evidence="1">
    <location>
        <begin position="22"/>
        <end position="573"/>
    </location>
</feature>
<reference evidence="2 3" key="1">
    <citation type="submission" date="2016-03" db="EMBL/GenBank/DDBJ databases">
        <authorList>
            <person name="Ploux O."/>
        </authorList>
    </citation>
    <scope>NUCLEOTIDE SEQUENCE [LARGE SCALE GENOMIC DNA]</scope>
    <source>
        <strain evidence="2 3">R-45370</strain>
    </source>
</reference>
<dbReference type="EMBL" id="LUUI01000137">
    <property type="protein sequence ID" value="OAI11749.1"/>
    <property type="molecule type" value="Genomic_DNA"/>
</dbReference>
<comment type="caution">
    <text evidence="2">The sequence shown here is derived from an EMBL/GenBank/DDBJ whole genome shotgun (WGS) entry which is preliminary data.</text>
</comment>
<dbReference type="AlphaFoldDB" id="A0A177N3J3"/>
<evidence type="ECO:0000313" key="3">
    <source>
        <dbReference type="Proteomes" id="UP000078476"/>
    </source>
</evidence>
<dbReference type="Pfam" id="PF16930">
    <property type="entry name" value="Porin_5"/>
    <property type="match status" value="1"/>
</dbReference>
<dbReference type="SUPFAM" id="SSF56935">
    <property type="entry name" value="Porins"/>
    <property type="match status" value="1"/>
</dbReference>
<keyword evidence="3" id="KW-1185">Reference proteome</keyword>
<name>A0A177N3J3_9GAMM</name>
<accession>A0A177N3J3</accession>
<sequence>MANKTQLIALLLSGLIGTVQAGEKEELLKLRNTTTNLIKQLVKQGVITDQAANEMIKQAEVEAVQQVAEAKATASVKDAVPADEVRVAYVPDFVKDEIRQQVRTDLREEVVGDVMAKAKNEQWGLPNALPEWTKRFKLSGDMRLRSQSDLMASDNIQNNISQPFYFDAMAVNAAGGVTNAGQNALINTTENEQLFRQRLRLGLDVDITDGLKAGVRLATGNQRDPVSTNQTMGNYNQKYEFNVDRAYLQYQLVDDRKFKWLNLMGGRIKNPWYTGGGEFTGGSELVWDTDLSFEGFAGTYSYNLQDTDGLAIAGAAPRSLFMTAGAFPLQESFRTDDKWLFGGQAGVDWGFDNQNTLKAAVAYYDYVHVEANQNRAANGVGTCDLNSFANTASMPEYIQGGNTLAPICREGTQSNPGQYAGMVGLASDYNIINANLSYEMANFAPHHLRFSGDYAKNVGYDENGISQLLSGAVVAPETDAWQVRVDYGWPVVERPGHWSVFAAYKYVERDAVLDAFTDSDFHLGGTNAKGWFIGGNYGLMKNVWLTGRWLTADVITGPTYGVDVLQLDLNTKF</sequence>
<organism evidence="2 3">
    <name type="scientific">Methylomonas lenta</name>
    <dbReference type="NCBI Taxonomy" id="980561"/>
    <lineage>
        <taxon>Bacteria</taxon>
        <taxon>Pseudomonadati</taxon>
        <taxon>Pseudomonadota</taxon>
        <taxon>Gammaproteobacteria</taxon>
        <taxon>Methylococcales</taxon>
        <taxon>Methylococcaceae</taxon>
        <taxon>Methylomonas</taxon>
    </lineage>
</organism>
<evidence type="ECO:0000313" key="2">
    <source>
        <dbReference type="EMBL" id="OAI11749.1"/>
    </source>
</evidence>
<evidence type="ECO:0000256" key="1">
    <source>
        <dbReference type="SAM" id="SignalP"/>
    </source>
</evidence>
<dbReference type="RefSeq" id="WP_066985708.1">
    <property type="nucleotide sequence ID" value="NZ_LUUI01000137.1"/>
</dbReference>
<dbReference type="InterPro" id="IPR032638">
    <property type="entry name" value="Porin_5"/>
</dbReference>
<keyword evidence="1" id="KW-0732">Signal</keyword>
<evidence type="ECO:0008006" key="4">
    <source>
        <dbReference type="Google" id="ProtNLM"/>
    </source>
</evidence>
<proteinExistence type="predicted"/>